<dbReference type="PANTHER" id="PTHR45947">
    <property type="entry name" value="SULFOQUINOVOSYL TRANSFERASE SQD2"/>
    <property type="match status" value="1"/>
</dbReference>
<evidence type="ECO:0000313" key="3">
    <source>
        <dbReference type="Proteomes" id="UP000176780"/>
    </source>
</evidence>
<proteinExistence type="predicted"/>
<dbReference type="Pfam" id="PF00534">
    <property type="entry name" value="Glycos_transf_1"/>
    <property type="match status" value="1"/>
</dbReference>
<organism evidence="2 3">
    <name type="scientific">Candidatus Curtissbacteria bacterium RIFCSPLOWO2_01_FULL_41_18</name>
    <dbReference type="NCBI Taxonomy" id="1797727"/>
    <lineage>
        <taxon>Bacteria</taxon>
        <taxon>Candidatus Curtissiibacteriota</taxon>
    </lineage>
</organism>
<dbReference type="InterPro" id="IPR001296">
    <property type="entry name" value="Glyco_trans_1"/>
</dbReference>
<dbReference type="InterPro" id="IPR050194">
    <property type="entry name" value="Glycosyltransferase_grp1"/>
</dbReference>
<dbReference type="GO" id="GO:0016757">
    <property type="term" value="F:glycosyltransferase activity"/>
    <property type="evidence" value="ECO:0007669"/>
    <property type="project" value="InterPro"/>
</dbReference>
<dbReference type="Proteomes" id="UP000176780">
    <property type="component" value="Unassembled WGS sequence"/>
</dbReference>
<name>A0A1F5HLJ6_9BACT</name>
<sequence length="358" mass="40016">MAKIAILSFYSGIVERGVETFAHEIAKRLLKKHKITVFQAGPIKHYPQIRVYQIKASACIPRPSQSFLAKAYLDFQSLKIFIFTVKVIPKIVAGKYDLIIPLNGGWQTAIVRIITKITNSKMLISGHAGIGSDDAVNLFFRPDVFVALTSAQASWAERLAPEVRTEFIPNGVDLALFHSKIEPKKLSLKKPIVVCVSALDPYKRVDLTIKAVAKTRNLSLLILGDGQLRGYLDSLGKRLLGARYLRLNPAYHQMPAYYRTGSVFTLASKTEAFGISYVEAMACNLPVITTNDASRAEIIQDAGILTNPENIEQYARDLLIATKSDYRNVPYNQALKFSWNKIAEKYSDLIAEITQKHR</sequence>
<accession>A0A1F5HLJ6</accession>
<evidence type="ECO:0000313" key="2">
    <source>
        <dbReference type="EMBL" id="OGE04993.1"/>
    </source>
</evidence>
<protein>
    <recommendedName>
        <fullName evidence="1">Glycosyl transferase family 1 domain-containing protein</fullName>
    </recommendedName>
</protein>
<dbReference type="PANTHER" id="PTHR45947:SF3">
    <property type="entry name" value="SULFOQUINOVOSYL TRANSFERASE SQD2"/>
    <property type="match status" value="1"/>
</dbReference>
<comment type="caution">
    <text evidence="2">The sequence shown here is derived from an EMBL/GenBank/DDBJ whole genome shotgun (WGS) entry which is preliminary data.</text>
</comment>
<evidence type="ECO:0000259" key="1">
    <source>
        <dbReference type="Pfam" id="PF00534"/>
    </source>
</evidence>
<dbReference type="AlphaFoldDB" id="A0A1F5HLJ6"/>
<dbReference type="EMBL" id="MFBQ01000014">
    <property type="protein sequence ID" value="OGE04993.1"/>
    <property type="molecule type" value="Genomic_DNA"/>
</dbReference>
<reference evidence="2 3" key="1">
    <citation type="journal article" date="2016" name="Nat. Commun.">
        <title>Thousands of microbial genomes shed light on interconnected biogeochemical processes in an aquifer system.</title>
        <authorList>
            <person name="Anantharaman K."/>
            <person name="Brown C.T."/>
            <person name="Hug L.A."/>
            <person name="Sharon I."/>
            <person name="Castelle C.J."/>
            <person name="Probst A.J."/>
            <person name="Thomas B.C."/>
            <person name="Singh A."/>
            <person name="Wilkins M.J."/>
            <person name="Karaoz U."/>
            <person name="Brodie E.L."/>
            <person name="Williams K.H."/>
            <person name="Hubbard S.S."/>
            <person name="Banfield J.F."/>
        </authorList>
    </citation>
    <scope>NUCLEOTIDE SEQUENCE [LARGE SCALE GENOMIC DNA]</scope>
</reference>
<gene>
    <name evidence="2" type="ORF">A3B51_02135</name>
</gene>
<dbReference type="SUPFAM" id="SSF53756">
    <property type="entry name" value="UDP-Glycosyltransferase/glycogen phosphorylase"/>
    <property type="match status" value="1"/>
</dbReference>
<dbReference type="Gene3D" id="3.40.50.2000">
    <property type="entry name" value="Glycogen Phosphorylase B"/>
    <property type="match status" value="2"/>
</dbReference>
<feature type="domain" description="Glycosyl transferase family 1" evidence="1">
    <location>
        <begin position="184"/>
        <end position="323"/>
    </location>
</feature>
<dbReference type="STRING" id="1797727.A3B51_02135"/>